<reference evidence="1 2" key="1">
    <citation type="journal article" date="2014" name="Nat. Commun.">
        <title>Multiple recent horizontal transfers of a large genomic region in cheese making fungi.</title>
        <authorList>
            <person name="Cheeseman K."/>
            <person name="Ropars J."/>
            <person name="Renault P."/>
            <person name="Dupont J."/>
            <person name="Gouzy J."/>
            <person name="Branca A."/>
            <person name="Abraham A.L."/>
            <person name="Ceppi M."/>
            <person name="Conseiller E."/>
            <person name="Debuchy R."/>
            <person name="Malagnac F."/>
            <person name="Goarin A."/>
            <person name="Silar P."/>
            <person name="Lacoste S."/>
            <person name="Sallet E."/>
            <person name="Bensimon A."/>
            <person name="Giraud T."/>
            <person name="Brygoo Y."/>
        </authorList>
    </citation>
    <scope>NUCLEOTIDE SEQUENCE [LARGE SCALE GENOMIC DNA]</scope>
    <source>
        <strain evidence="2">FM 013</strain>
    </source>
</reference>
<evidence type="ECO:0000313" key="2">
    <source>
        <dbReference type="Proteomes" id="UP000053732"/>
    </source>
</evidence>
<gene>
    <name evidence="1" type="ORF">PCAMFM013_S008g000404</name>
</gene>
<protein>
    <submittedName>
        <fullName evidence="1">Str. FM013</fullName>
    </submittedName>
</protein>
<evidence type="ECO:0000313" key="1">
    <source>
        <dbReference type="EMBL" id="CRL22975.1"/>
    </source>
</evidence>
<dbReference type="Proteomes" id="UP000053732">
    <property type="component" value="Unassembled WGS sequence"/>
</dbReference>
<organism evidence="1 2">
    <name type="scientific">Penicillium camemberti (strain FM 013)</name>
    <dbReference type="NCBI Taxonomy" id="1429867"/>
    <lineage>
        <taxon>Eukaryota</taxon>
        <taxon>Fungi</taxon>
        <taxon>Dikarya</taxon>
        <taxon>Ascomycota</taxon>
        <taxon>Pezizomycotina</taxon>
        <taxon>Eurotiomycetes</taxon>
        <taxon>Eurotiomycetidae</taxon>
        <taxon>Eurotiales</taxon>
        <taxon>Aspergillaceae</taxon>
        <taxon>Penicillium</taxon>
    </lineage>
</organism>
<keyword evidence="2" id="KW-1185">Reference proteome</keyword>
<dbReference type="EMBL" id="HG793141">
    <property type="protein sequence ID" value="CRL22975.1"/>
    <property type="molecule type" value="Genomic_DNA"/>
</dbReference>
<name>A0A0G4P9K1_PENC3</name>
<proteinExistence type="predicted"/>
<dbReference type="AlphaFoldDB" id="A0A0G4P9K1"/>
<accession>A0A0G4P9K1</accession>
<sequence length="49" mass="5641">MEYGVHDTRLNYCLLSRVCYPRGGRGGTPRITLVFSGGCRWPLDRRRVV</sequence>